<dbReference type="Proteomes" id="UP001310387">
    <property type="component" value="Unassembled WGS sequence"/>
</dbReference>
<evidence type="ECO:0000313" key="3">
    <source>
        <dbReference type="Proteomes" id="UP001310387"/>
    </source>
</evidence>
<organism evidence="2 3">
    <name type="scientific">Isoptericola haloaureus</name>
    <dbReference type="NCBI Taxonomy" id="1542902"/>
    <lineage>
        <taxon>Bacteria</taxon>
        <taxon>Bacillati</taxon>
        <taxon>Actinomycetota</taxon>
        <taxon>Actinomycetes</taxon>
        <taxon>Micrococcales</taxon>
        <taxon>Promicromonosporaceae</taxon>
        <taxon>Isoptericola</taxon>
    </lineage>
</organism>
<dbReference type="InterPro" id="IPR006311">
    <property type="entry name" value="TAT_signal"/>
</dbReference>
<proteinExistence type="predicted"/>
<comment type="caution">
    <text evidence="2">The sequence shown here is derived from an EMBL/GenBank/DDBJ whole genome shotgun (WGS) entry which is preliminary data.</text>
</comment>
<keyword evidence="1" id="KW-1133">Transmembrane helix</keyword>
<accession>A0ABU7Z2F3</accession>
<keyword evidence="1" id="KW-0812">Transmembrane</keyword>
<dbReference type="EMBL" id="JBAGLP010000097">
    <property type="protein sequence ID" value="MEG3613619.1"/>
    <property type="molecule type" value="Genomic_DNA"/>
</dbReference>
<dbReference type="RefSeq" id="WP_332900524.1">
    <property type="nucleotide sequence ID" value="NZ_JBAGLP010000097.1"/>
</dbReference>
<reference evidence="2" key="1">
    <citation type="journal article" date="2024" name="Antonie Van Leeuwenhoek">
        <title>Isoptericola haloaureus sp. nov., a dimorphic actinobacterium isolated from mangrove sediments of southeast India, implicating biosaline agricultural significance through nitrogen fixation and salt tolerance genes.</title>
        <authorList>
            <person name="Prathaban M."/>
            <person name="Prathiviraj R."/>
            <person name="Ravichandran M."/>
            <person name="Natarajan S.D."/>
            <person name="Sobanaa M."/>
            <person name="Hari Krishna Kumar S."/>
            <person name="Chandrasekar V."/>
            <person name="Selvin J."/>
        </authorList>
    </citation>
    <scope>NUCLEOTIDE SEQUENCE</scope>
    <source>
        <strain evidence="2">MP1014</strain>
    </source>
</reference>
<keyword evidence="3" id="KW-1185">Reference proteome</keyword>
<protein>
    <submittedName>
        <fullName evidence="2">Uncharacterized protein</fullName>
    </submittedName>
</protein>
<keyword evidence="1" id="KW-0472">Membrane</keyword>
<name>A0ABU7Z2F3_9MICO</name>
<gene>
    <name evidence="2" type="ORF">V5O49_00620</name>
</gene>
<dbReference type="PROSITE" id="PS51318">
    <property type="entry name" value="TAT"/>
    <property type="match status" value="1"/>
</dbReference>
<evidence type="ECO:0000313" key="2">
    <source>
        <dbReference type="EMBL" id="MEG3613619.1"/>
    </source>
</evidence>
<reference evidence="2" key="2">
    <citation type="submission" date="2024-02" db="EMBL/GenBank/DDBJ databases">
        <authorList>
            <person name="Prathaban M."/>
            <person name="Mythili R."/>
            <person name="Sharmila Devi N."/>
            <person name="Sobanaa M."/>
            <person name="Prathiviraj R."/>
            <person name="Selvin J."/>
        </authorList>
    </citation>
    <scope>NUCLEOTIDE SEQUENCE</scope>
    <source>
        <strain evidence="2">MP1014</strain>
    </source>
</reference>
<sequence length="147" mass="14826">MTSTAPVERRPLLRALMLCAGVAVLTAALVLLVVSHQPSASAASAGHLHGSNAGVVHASAAHDDLVADGGAAHTHRSPAGDHDHGTLVACTLLAAATLLALVVLRWRSTPSPAPSAGTTRLRVVAALVATTRRIAPPDLLALGISRT</sequence>
<feature type="transmembrane region" description="Helical" evidence="1">
    <location>
        <begin position="85"/>
        <end position="104"/>
    </location>
</feature>
<evidence type="ECO:0000256" key="1">
    <source>
        <dbReference type="SAM" id="Phobius"/>
    </source>
</evidence>